<dbReference type="Proteomes" id="UP000011770">
    <property type="component" value="Unassembled WGS sequence"/>
</dbReference>
<reference evidence="1 2" key="1">
    <citation type="submission" date="2013-01" db="EMBL/GenBank/DDBJ databases">
        <authorList>
            <person name="Harkins D.M."/>
            <person name="Durkin A.S."/>
            <person name="Brinkac L.M."/>
            <person name="Haft D.H."/>
            <person name="Selengut J.D."/>
            <person name="Sanka R."/>
            <person name="DePew J."/>
            <person name="Purushe J."/>
            <person name="Tulsiani S.M."/>
            <person name="Graham G.C."/>
            <person name="Burns M.-A."/>
            <person name="Dohnt M.F."/>
            <person name="Smythe L.D."/>
            <person name="McKay D.B."/>
            <person name="Craig S.B."/>
            <person name="Vinetz J.M."/>
            <person name="Sutton G.G."/>
            <person name="Nierman W.C."/>
            <person name="Fouts D.E."/>
        </authorList>
    </citation>
    <scope>NUCLEOTIDE SEQUENCE [LARGE SCALE GENOMIC DNA]</scope>
    <source>
        <strain evidence="1 2">LT2116</strain>
    </source>
</reference>
<organism evidence="1 2">
    <name type="scientific">Leptospira weilii serovar Topaz str. LT2116</name>
    <dbReference type="NCBI Taxonomy" id="1088540"/>
    <lineage>
        <taxon>Bacteria</taxon>
        <taxon>Pseudomonadati</taxon>
        <taxon>Spirochaetota</taxon>
        <taxon>Spirochaetia</taxon>
        <taxon>Leptospirales</taxon>
        <taxon>Leptospiraceae</taxon>
        <taxon>Leptospira</taxon>
    </lineage>
</organism>
<sequence>MKNSDCKLLKIFEQNLPTIVIDFEIRFIVRFLENGFLDFPVNKERRIRVNFRRFTRFLEYPNSGI</sequence>
<protein>
    <submittedName>
        <fullName evidence="1">Uncharacterized protein</fullName>
    </submittedName>
</protein>
<gene>
    <name evidence="1" type="ORF">LEP1GSC188_4994</name>
</gene>
<dbReference type="AlphaFoldDB" id="M3EKF0"/>
<accession>M3EKF0</accession>
<proteinExistence type="predicted"/>
<comment type="caution">
    <text evidence="1">The sequence shown here is derived from an EMBL/GenBank/DDBJ whole genome shotgun (WGS) entry which is preliminary data.</text>
</comment>
<dbReference type="EMBL" id="AHOR02000035">
    <property type="protein sequence ID" value="EMF81503.1"/>
    <property type="molecule type" value="Genomic_DNA"/>
</dbReference>
<name>M3EKF0_9LEPT</name>
<evidence type="ECO:0000313" key="2">
    <source>
        <dbReference type="Proteomes" id="UP000011770"/>
    </source>
</evidence>
<evidence type="ECO:0000313" key="1">
    <source>
        <dbReference type="EMBL" id="EMF81503.1"/>
    </source>
</evidence>